<accession>A0ACC2P222</accession>
<dbReference type="Proteomes" id="UP001239111">
    <property type="component" value="Chromosome 2"/>
</dbReference>
<comment type="caution">
    <text evidence="1">The sequence shown here is derived from an EMBL/GenBank/DDBJ whole genome shotgun (WGS) entry which is preliminary data.</text>
</comment>
<proteinExistence type="predicted"/>
<sequence>MSYGRFRPCATSTQLSPMAQQILDPKTVLAASVANKRVHHSTPKKTYSQGSKSDGKKPRARNSLDISYENQLGEANNDMSVLSGDEESIFSDKSNDDAEEKIEEDEQKTSKGSEVPEHEDIIPGTPPKVTDNNTSDKTPSAGNIVVLGGPVNIGGKDLDLSELQRVVHSESSCSPCRITLLLLLGKVNEALQLWSAQSNLQRTPSVMKRKKIVPQNYPRFPASTISAKKFLRM</sequence>
<reference evidence="1" key="1">
    <citation type="submission" date="2023-04" db="EMBL/GenBank/DDBJ databases">
        <title>A chromosome-level genome assembly of the parasitoid wasp Eretmocerus hayati.</title>
        <authorList>
            <person name="Zhong Y."/>
            <person name="Liu S."/>
            <person name="Liu Y."/>
        </authorList>
    </citation>
    <scope>NUCLEOTIDE SEQUENCE</scope>
    <source>
        <strain evidence="1">ZJU_SS_LIU_2023</strain>
    </source>
</reference>
<dbReference type="EMBL" id="CM056742">
    <property type="protein sequence ID" value="KAJ8677619.1"/>
    <property type="molecule type" value="Genomic_DNA"/>
</dbReference>
<evidence type="ECO:0000313" key="2">
    <source>
        <dbReference type="Proteomes" id="UP001239111"/>
    </source>
</evidence>
<name>A0ACC2P222_9HYME</name>
<keyword evidence="2" id="KW-1185">Reference proteome</keyword>
<gene>
    <name evidence="1" type="ORF">QAD02_013406</name>
</gene>
<evidence type="ECO:0000313" key="1">
    <source>
        <dbReference type="EMBL" id="KAJ8677619.1"/>
    </source>
</evidence>
<organism evidence="1 2">
    <name type="scientific">Eretmocerus hayati</name>
    <dbReference type="NCBI Taxonomy" id="131215"/>
    <lineage>
        <taxon>Eukaryota</taxon>
        <taxon>Metazoa</taxon>
        <taxon>Ecdysozoa</taxon>
        <taxon>Arthropoda</taxon>
        <taxon>Hexapoda</taxon>
        <taxon>Insecta</taxon>
        <taxon>Pterygota</taxon>
        <taxon>Neoptera</taxon>
        <taxon>Endopterygota</taxon>
        <taxon>Hymenoptera</taxon>
        <taxon>Apocrita</taxon>
        <taxon>Proctotrupomorpha</taxon>
        <taxon>Chalcidoidea</taxon>
        <taxon>Aphelinidae</taxon>
        <taxon>Aphelininae</taxon>
        <taxon>Eretmocerus</taxon>
    </lineage>
</organism>
<protein>
    <submittedName>
        <fullName evidence="1">Uncharacterized protein</fullName>
    </submittedName>
</protein>